<dbReference type="PANTHER" id="PTHR45939:SF1">
    <property type="entry name" value="MITOCHONDRIAL THIAMINE PYROPHOSPHATE CARRIER 1-RELATED"/>
    <property type="match status" value="1"/>
</dbReference>
<evidence type="ECO:0000256" key="1">
    <source>
        <dbReference type="ARBA" id="ARBA00004141"/>
    </source>
</evidence>
<organism evidence="11 12">
    <name type="scientific">Chrysochromulina tobinii</name>
    <dbReference type="NCBI Taxonomy" id="1460289"/>
    <lineage>
        <taxon>Eukaryota</taxon>
        <taxon>Haptista</taxon>
        <taxon>Haptophyta</taxon>
        <taxon>Prymnesiophyceae</taxon>
        <taxon>Prymnesiales</taxon>
        <taxon>Chrysochromulinaceae</taxon>
        <taxon>Chrysochromulina</taxon>
    </lineage>
</organism>
<comment type="subcellular location">
    <subcellularLocation>
        <location evidence="1">Membrane</location>
        <topology evidence="1">Multi-pass membrane protein</topology>
    </subcellularLocation>
</comment>
<dbReference type="GO" id="GO:0016020">
    <property type="term" value="C:membrane"/>
    <property type="evidence" value="ECO:0007669"/>
    <property type="project" value="UniProtKB-SubCell"/>
</dbReference>
<dbReference type="Gene3D" id="1.50.40.10">
    <property type="entry name" value="Mitochondrial carrier domain"/>
    <property type="match status" value="1"/>
</dbReference>
<reference evidence="12" key="1">
    <citation type="journal article" date="2015" name="PLoS Genet.">
        <title>Genome Sequence and Transcriptome Analyses of Chrysochromulina tobin: Metabolic Tools for Enhanced Algal Fitness in the Prominent Order Prymnesiales (Haptophyceae).</title>
        <authorList>
            <person name="Hovde B.T."/>
            <person name="Deodato C.R."/>
            <person name="Hunsperger H.M."/>
            <person name="Ryken S.A."/>
            <person name="Yost W."/>
            <person name="Jha R.K."/>
            <person name="Patterson J."/>
            <person name="Monnat R.J. Jr."/>
            <person name="Barlow S.B."/>
            <person name="Starkenburg S.R."/>
            <person name="Cattolico R.A."/>
        </authorList>
    </citation>
    <scope>NUCLEOTIDE SEQUENCE</scope>
    <source>
        <strain evidence="12">CCMP291</strain>
    </source>
</reference>
<evidence type="ECO:0000256" key="2">
    <source>
        <dbReference type="ARBA" id="ARBA00006375"/>
    </source>
</evidence>
<dbReference type="Proteomes" id="UP000037460">
    <property type="component" value="Unassembled WGS sequence"/>
</dbReference>
<feature type="repeat" description="Solcar" evidence="8">
    <location>
        <begin position="92"/>
        <end position="181"/>
    </location>
</feature>
<dbReference type="InterPro" id="IPR052217">
    <property type="entry name" value="Mito/Peroxisomal_Carrier"/>
</dbReference>
<evidence type="ECO:0000256" key="3">
    <source>
        <dbReference type="ARBA" id="ARBA00022448"/>
    </source>
</evidence>
<feature type="transmembrane region" description="Helical" evidence="10">
    <location>
        <begin position="97"/>
        <end position="116"/>
    </location>
</feature>
<dbReference type="PROSITE" id="PS50920">
    <property type="entry name" value="SOLCAR"/>
    <property type="match status" value="1"/>
</dbReference>
<dbReference type="GO" id="GO:0015217">
    <property type="term" value="F:ADP transmembrane transporter activity"/>
    <property type="evidence" value="ECO:0007669"/>
    <property type="project" value="TreeGrafter"/>
</dbReference>
<evidence type="ECO:0000256" key="10">
    <source>
        <dbReference type="SAM" id="Phobius"/>
    </source>
</evidence>
<accession>A0A0M0K050</accession>
<gene>
    <name evidence="11" type="ORF">Ctob_007408</name>
</gene>
<evidence type="ECO:0000313" key="12">
    <source>
        <dbReference type="Proteomes" id="UP000037460"/>
    </source>
</evidence>
<evidence type="ECO:0000256" key="7">
    <source>
        <dbReference type="ARBA" id="ARBA00023136"/>
    </source>
</evidence>
<dbReference type="EMBL" id="JWZX01001935">
    <property type="protein sequence ID" value="KOO31768.1"/>
    <property type="molecule type" value="Genomic_DNA"/>
</dbReference>
<evidence type="ECO:0000313" key="11">
    <source>
        <dbReference type="EMBL" id="KOO31768.1"/>
    </source>
</evidence>
<keyword evidence="3 9" id="KW-0813">Transport</keyword>
<evidence type="ECO:0000256" key="5">
    <source>
        <dbReference type="ARBA" id="ARBA00022737"/>
    </source>
</evidence>
<keyword evidence="6 10" id="KW-1133">Transmembrane helix</keyword>
<keyword evidence="5" id="KW-0677">Repeat</keyword>
<dbReference type="OrthoDB" id="446044at2759"/>
<keyword evidence="4 8" id="KW-0812">Transmembrane</keyword>
<proteinExistence type="inferred from homology"/>
<evidence type="ECO:0000256" key="9">
    <source>
        <dbReference type="RuleBase" id="RU000488"/>
    </source>
</evidence>
<evidence type="ECO:0000256" key="4">
    <source>
        <dbReference type="ARBA" id="ARBA00022692"/>
    </source>
</evidence>
<evidence type="ECO:0000256" key="6">
    <source>
        <dbReference type="ARBA" id="ARBA00022989"/>
    </source>
</evidence>
<dbReference type="AlphaFoldDB" id="A0A0M0K050"/>
<comment type="caution">
    <text evidence="11">The sequence shown here is derived from an EMBL/GenBank/DDBJ whole genome shotgun (WGS) entry which is preliminary data.</text>
</comment>
<dbReference type="PANTHER" id="PTHR45939">
    <property type="entry name" value="PEROXISOMAL MEMBRANE PROTEIN PMP34-RELATED"/>
    <property type="match status" value="1"/>
</dbReference>
<comment type="similarity">
    <text evidence="2 9">Belongs to the mitochondrial carrier (TC 2.A.29) family.</text>
</comment>
<feature type="transmembrane region" description="Helical" evidence="10">
    <location>
        <begin position="53"/>
        <end position="76"/>
    </location>
</feature>
<dbReference type="SUPFAM" id="SSF103506">
    <property type="entry name" value="Mitochondrial carrier"/>
    <property type="match status" value="1"/>
</dbReference>
<dbReference type="Pfam" id="PF00153">
    <property type="entry name" value="Mito_carr"/>
    <property type="match status" value="1"/>
</dbReference>
<keyword evidence="12" id="KW-1185">Reference proteome</keyword>
<keyword evidence="7 8" id="KW-0472">Membrane</keyword>
<dbReference type="InterPro" id="IPR023395">
    <property type="entry name" value="MCP_dom_sf"/>
</dbReference>
<evidence type="ECO:0000256" key="8">
    <source>
        <dbReference type="PROSITE-ProRule" id="PRU00282"/>
    </source>
</evidence>
<protein>
    <submittedName>
        <fullName evidence="11">Mitochondrial carrier family</fullName>
    </submittedName>
</protein>
<name>A0A0M0K050_9EUKA</name>
<dbReference type="InterPro" id="IPR018108">
    <property type="entry name" value="MCP_transmembrane"/>
</dbReference>
<sequence>MDPSSDPAVEATAGAIGSLITCVAIMPVDTAKTGDASKNLSQHASELVAGGPSSVWCGFGVSSVLTLNPALTMAIFDALKARVSKLTKRARLSTLEGFLVGSLAKAIATIITYPLIRTKVVMQLSSGQGNGHPPKGMAETFVNIWRREGAEGLFRGCSAQIFTAVSKSGIQLAGKEQLAGFALLILMRAPPAPHKSCHK</sequence>